<accession>A0AAV4B9A1</accession>
<organism evidence="2 3">
    <name type="scientific">Plakobranchus ocellatus</name>
    <dbReference type="NCBI Taxonomy" id="259542"/>
    <lineage>
        <taxon>Eukaryota</taxon>
        <taxon>Metazoa</taxon>
        <taxon>Spiralia</taxon>
        <taxon>Lophotrochozoa</taxon>
        <taxon>Mollusca</taxon>
        <taxon>Gastropoda</taxon>
        <taxon>Heterobranchia</taxon>
        <taxon>Euthyneura</taxon>
        <taxon>Panpulmonata</taxon>
        <taxon>Sacoglossa</taxon>
        <taxon>Placobranchoidea</taxon>
        <taxon>Plakobranchidae</taxon>
        <taxon>Plakobranchus</taxon>
    </lineage>
</organism>
<sequence length="80" mass="9102">MEVRIAKVLWGRSIQHYNLRYTINVSNGDSKSFNRLLELQPYGCDVLITKDDCINHVGKRLVQPSVTLSQTAATKASPWR</sequence>
<evidence type="ECO:0000313" key="3">
    <source>
        <dbReference type="Proteomes" id="UP000735302"/>
    </source>
</evidence>
<gene>
    <name evidence="2" type="ORF">PoB_004178400</name>
</gene>
<dbReference type="InterPro" id="IPR049012">
    <property type="entry name" value="Mutator_transp_dom"/>
</dbReference>
<protein>
    <recommendedName>
        <fullName evidence="1">Mutator-like transposase domain-containing protein</fullName>
    </recommendedName>
</protein>
<proteinExistence type="predicted"/>
<dbReference type="AlphaFoldDB" id="A0AAV4B9A1"/>
<dbReference type="Proteomes" id="UP000735302">
    <property type="component" value="Unassembled WGS sequence"/>
</dbReference>
<comment type="caution">
    <text evidence="2">The sequence shown here is derived from an EMBL/GenBank/DDBJ whole genome shotgun (WGS) entry which is preliminary data.</text>
</comment>
<reference evidence="2 3" key="1">
    <citation type="journal article" date="2021" name="Elife">
        <title>Chloroplast acquisition without the gene transfer in kleptoplastic sea slugs, Plakobranchus ocellatus.</title>
        <authorList>
            <person name="Maeda T."/>
            <person name="Takahashi S."/>
            <person name="Yoshida T."/>
            <person name="Shimamura S."/>
            <person name="Takaki Y."/>
            <person name="Nagai Y."/>
            <person name="Toyoda A."/>
            <person name="Suzuki Y."/>
            <person name="Arimoto A."/>
            <person name="Ishii H."/>
            <person name="Satoh N."/>
            <person name="Nishiyama T."/>
            <person name="Hasebe M."/>
            <person name="Maruyama T."/>
            <person name="Minagawa J."/>
            <person name="Obokata J."/>
            <person name="Shigenobu S."/>
        </authorList>
    </citation>
    <scope>NUCLEOTIDE SEQUENCE [LARGE SCALE GENOMIC DNA]</scope>
</reference>
<evidence type="ECO:0000259" key="1">
    <source>
        <dbReference type="Pfam" id="PF20700"/>
    </source>
</evidence>
<evidence type="ECO:0000313" key="2">
    <source>
        <dbReference type="EMBL" id="GFO15279.1"/>
    </source>
</evidence>
<dbReference type="Pfam" id="PF20700">
    <property type="entry name" value="Mutator"/>
    <property type="match status" value="1"/>
</dbReference>
<keyword evidence="3" id="KW-1185">Reference proteome</keyword>
<name>A0AAV4B9A1_9GAST</name>
<dbReference type="EMBL" id="BLXT01004605">
    <property type="protein sequence ID" value="GFO15279.1"/>
    <property type="molecule type" value="Genomic_DNA"/>
</dbReference>
<feature type="domain" description="Mutator-like transposase" evidence="1">
    <location>
        <begin position="1"/>
        <end position="68"/>
    </location>
</feature>